<dbReference type="InterPro" id="IPR004948">
    <property type="entry name" value="Nuc-triphosphatase_THEP1"/>
</dbReference>
<dbReference type="AlphaFoldDB" id="A0A8K0JWD1"/>
<organism evidence="4 5">
    <name type="scientific">Ladona fulva</name>
    <name type="common">Scarce chaser dragonfly</name>
    <name type="synonym">Libellula fulva</name>
    <dbReference type="NCBI Taxonomy" id="123851"/>
    <lineage>
        <taxon>Eukaryota</taxon>
        <taxon>Metazoa</taxon>
        <taxon>Ecdysozoa</taxon>
        <taxon>Arthropoda</taxon>
        <taxon>Hexapoda</taxon>
        <taxon>Insecta</taxon>
        <taxon>Pterygota</taxon>
        <taxon>Palaeoptera</taxon>
        <taxon>Odonata</taxon>
        <taxon>Epiprocta</taxon>
        <taxon>Anisoptera</taxon>
        <taxon>Libelluloidea</taxon>
        <taxon>Libellulidae</taxon>
        <taxon>Ladona</taxon>
    </lineage>
</organism>
<keyword evidence="1" id="KW-0547">Nucleotide-binding</keyword>
<dbReference type="OrthoDB" id="446244at2759"/>
<accession>A0A8K0JWD1</accession>
<keyword evidence="5" id="KW-1185">Reference proteome</keyword>
<dbReference type="PANTHER" id="PTHR43146:SF1">
    <property type="entry name" value="CANCER-RELATED NUCLEOSIDE-TRIPHOSPHATASE"/>
    <property type="match status" value="1"/>
</dbReference>
<dbReference type="HAMAP" id="MF_00796">
    <property type="entry name" value="NTPase_1"/>
    <property type="match status" value="1"/>
</dbReference>
<gene>
    <name evidence="4" type="ORF">J437_LFUL005425</name>
</gene>
<dbReference type="GO" id="GO:0017111">
    <property type="term" value="F:ribonucleoside triphosphate phosphatase activity"/>
    <property type="evidence" value="ECO:0007669"/>
    <property type="project" value="InterPro"/>
</dbReference>
<evidence type="ECO:0008006" key="6">
    <source>
        <dbReference type="Google" id="ProtNLM"/>
    </source>
</evidence>
<dbReference type="GO" id="GO:0005524">
    <property type="term" value="F:ATP binding"/>
    <property type="evidence" value="ECO:0007669"/>
    <property type="project" value="UniProtKB-KW"/>
</dbReference>
<evidence type="ECO:0000256" key="1">
    <source>
        <dbReference type="ARBA" id="ARBA00022741"/>
    </source>
</evidence>
<sequence length="186" mass="20068">MSVTAANKPLQILLTGPPGVGKTTLVKKICSSLQAEEVSISGFYTEEVRNGGQRIGFDVVTMEGKRGTLARVGGTGGMPKVGQYSVDVKSFESLALPTLESQQAVITVIDEIGKMEMFSEPFKQMVVKVFKSCKPILATIPLPKGRPLPFIDNLKKGQNVRVVMVNRENRNSLADELSASLLATTK</sequence>
<dbReference type="SUPFAM" id="SSF52540">
    <property type="entry name" value="P-loop containing nucleoside triphosphate hydrolases"/>
    <property type="match status" value="1"/>
</dbReference>
<reference evidence="4" key="2">
    <citation type="submission" date="2017-10" db="EMBL/GenBank/DDBJ databases">
        <title>Ladona fulva Genome sequencing and assembly.</title>
        <authorList>
            <person name="Murali S."/>
            <person name="Richards S."/>
            <person name="Bandaranaike D."/>
            <person name="Bellair M."/>
            <person name="Blankenburg K."/>
            <person name="Chao H."/>
            <person name="Dinh H."/>
            <person name="Doddapaneni H."/>
            <person name="Dugan-Rocha S."/>
            <person name="Elkadiri S."/>
            <person name="Gnanaolivu R."/>
            <person name="Hernandez B."/>
            <person name="Skinner E."/>
            <person name="Javaid M."/>
            <person name="Lee S."/>
            <person name="Li M."/>
            <person name="Ming W."/>
            <person name="Munidasa M."/>
            <person name="Muniz J."/>
            <person name="Nguyen L."/>
            <person name="Hughes D."/>
            <person name="Osuji N."/>
            <person name="Pu L.-L."/>
            <person name="Puazo M."/>
            <person name="Qu C."/>
            <person name="Quiroz J."/>
            <person name="Raj R."/>
            <person name="Weissenberger G."/>
            <person name="Xin Y."/>
            <person name="Zou X."/>
            <person name="Han Y."/>
            <person name="Worley K."/>
            <person name="Muzny D."/>
            <person name="Gibbs R."/>
        </authorList>
    </citation>
    <scope>NUCLEOTIDE SEQUENCE</scope>
    <source>
        <strain evidence="4">Sampled in the wild</strain>
    </source>
</reference>
<dbReference type="Proteomes" id="UP000792457">
    <property type="component" value="Unassembled WGS sequence"/>
</dbReference>
<keyword evidence="3" id="KW-0067">ATP-binding</keyword>
<comment type="caution">
    <text evidence="4">The sequence shown here is derived from an EMBL/GenBank/DDBJ whole genome shotgun (WGS) entry which is preliminary data.</text>
</comment>
<dbReference type="Pfam" id="PF03266">
    <property type="entry name" value="NTPase_1"/>
    <property type="match status" value="1"/>
</dbReference>
<name>A0A8K0JWD1_LADFU</name>
<evidence type="ECO:0000313" key="5">
    <source>
        <dbReference type="Proteomes" id="UP000792457"/>
    </source>
</evidence>
<dbReference type="NCBIfam" id="NF010248">
    <property type="entry name" value="PRK13695.1"/>
    <property type="match status" value="1"/>
</dbReference>
<dbReference type="Gene3D" id="3.40.50.300">
    <property type="entry name" value="P-loop containing nucleotide triphosphate hydrolases"/>
    <property type="match status" value="1"/>
</dbReference>
<reference evidence="4" key="1">
    <citation type="submission" date="2013-04" db="EMBL/GenBank/DDBJ databases">
        <authorList>
            <person name="Qu J."/>
            <person name="Murali S.C."/>
            <person name="Bandaranaike D."/>
            <person name="Bellair M."/>
            <person name="Blankenburg K."/>
            <person name="Chao H."/>
            <person name="Dinh H."/>
            <person name="Doddapaneni H."/>
            <person name="Downs B."/>
            <person name="Dugan-Rocha S."/>
            <person name="Elkadiri S."/>
            <person name="Gnanaolivu R.D."/>
            <person name="Hernandez B."/>
            <person name="Javaid M."/>
            <person name="Jayaseelan J.C."/>
            <person name="Lee S."/>
            <person name="Li M."/>
            <person name="Ming W."/>
            <person name="Munidasa M."/>
            <person name="Muniz J."/>
            <person name="Nguyen L."/>
            <person name="Ongeri F."/>
            <person name="Osuji N."/>
            <person name="Pu L.-L."/>
            <person name="Puazo M."/>
            <person name="Qu C."/>
            <person name="Quiroz J."/>
            <person name="Raj R."/>
            <person name="Weissenberger G."/>
            <person name="Xin Y."/>
            <person name="Zou X."/>
            <person name="Han Y."/>
            <person name="Richards S."/>
            <person name="Worley K."/>
            <person name="Muzny D."/>
            <person name="Gibbs R."/>
        </authorList>
    </citation>
    <scope>NUCLEOTIDE SEQUENCE</scope>
    <source>
        <strain evidence="4">Sampled in the wild</strain>
    </source>
</reference>
<dbReference type="PANTHER" id="PTHR43146">
    <property type="entry name" value="CANCER-RELATED NUCLEOSIDE-TRIPHOSPHATASE"/>
    <property type="match status" value="1"/>
</dbReference>
<dbReference type="EMBL" id="KZ308177">
    <property type="protein sequence ID" value="KAG8223862.1"/>
    <property type="molecule type" value="Genomic_DNA"/>
</dbReference>
<proteinExistence type="inferred from homology"/>
<evidence type="ECO:0000256" key="2">
    <source>
        <dbReference type="ARBA" id="ARBA00022801"/>
    </source>
</evidence>
<keyword evidence="2" id="KW-0378">Hydrolase</keyword>
<protein>
    <recommendedName>
        <fullName evidence="6">Cancer-related nucleoside-triphosphatase</fullName>
    </recommendedName>
</protein>
<dbReference type="InterPro" id="IPR027417">
    <property type="entry name" value="P-loop_NTPase"/>
</dbReference>
<dbReference type="CDD" id="cd19482">
    <property type="entry name" value="RecA-like_Thep1"/>
    <property type="match status" value="1"/>
</dbReference>
<evidence type="ECO:0000313" key="4">
    <source>
        <dbReference type="EMBL" id="KAG8223862.1"/>
    </source>
</evidence>
<evidence type="ECO:0000256" key="3">
    <source>
        <dbReference type="ARBA" id="ARBA00022840"/>
    </source>
</evidence>